<dbReference type="AlphaFoldDB" id="A0A5P3MW43"/>
<dbReference type="KEGG" id="naq:D0T90_10695"/>
<name>A0A5P3MW43_NEIAN</name>
<protein>
    <recommendedName>
        <fullName evidence="4">Periplasmic protein</fullName>
    </recommendedName>
</protein>
<evidence type="ECO:0000313" key="2">
    <source>
        <dbReference type="EMBL" id="QEY24879.1"/>
    </source>
</evidence>
<evidence type="ECO:0008006" key="4">
    <source>
        <dbReference type="Google" id="ProtNLM"/>
    </source>
</evidence>
<dbReference type="OrthoDB" id="8613622at2"/>
<sequence>MNTSKFLALTAVAAGLAFSVNAHAAKEIKISSNATSYSDSDVQKLASTALNMGVKEPVSLARSGDSVTVSGSSPTKCTFKVGDGAAPQIQGVSCK</sequence>
<organism evidence="2 3">
    <name type="scientific">Neisseria animalis</name>
    <dbReference type="NCBI Taxonomy" id="492"/>
    <lineage>
        <taxon>Bacteria</taxon>
        <taxon>Pseudomonadati</taxon>
        <taxon>Pseudomonadota</taxon>
        <taxon>Betaproteobacteria</taxon>
        <taxon>Neisseriales</taxon>
        <taxon>Neisseriaceae</taxon>
        <taxon>Neisseria</taxon>
    </lineage>
</organism>
<evidence type="ECO:0000256" key="1">
    <source>
        <dbReference type="SAM" id="SignalP"/>
    </source>
</evidence>
<gene>
    <name evidence="2" type="ORF">D0T90_10695</name>
</gene>
<dbReference type="InterPro" id="IPR010916">
    <property type="entry name" value="TonB_box_CS"/>
</dbReference>
<proteinExistence type="predicted"/>
<feature type="chain" id="PRO_5030806056" description="Periplasmic protein" evidence="1">
    <location>
        <begin position="25"/>
        <end position="95"/>
    </location>
</feature>
<dbReference type="PROSITE" id="PS00430">
    <property type="entry name" value="TONB_DEPENDENT_REC_1"/>
    <property type="match status" value="1"/>
</dbReference>
<keyword evidence="3" id="KW-1185">Reference proteome</keyword>
<accession>A0A5P3MW43</accession>
<dbReference type="EMBL" id="CP031699">
    <property type="protein sequence ID" value="QEY24879.1"/>
    <property type="molecule type" value="Genomic_DNA"/>
</dbReference>
<keyword evidence="1" id="KW-0732">Signal</keyword>
<reference evidence="2 3" key="1">
    <citation type="submission" date="2018-08" db="EMBL/GenBank/DDBJ databases">
        <title>Neisseria animalis ATCC 49930 complete genome.</title>
        <authorList>
            <person name="Veseli I.A."/>
            <person name="Mascarenhas dos Santos A.C."/>
            <person name="Buttler R."/>
            <person name="Pombert J.-F."/>
        </authorList>
    </citation>
    <scope>NUCLEOTIDE SEQUENCE [LARGE SCALE GENOMIC DNA]</scope>
    <source>
        <strain evidence="2 3">ATCC 49930</strain>
    </source>
</reference>
<evidence type="ECO:0000313" key="3">
    <source>
        <dbReference type="Proteomes" id="UP000325536"/>
    </source>
</evidence>
<feature type="signal peptide" evidence="1">
    <location>
        <begin position="1"/>
        <end position="24"/>
    </location>
</feature>
<dbReference type="RefSeq" id="WP_123795335.1">
    <property type="nucleotide sequence ID" value="NZ_CP031699.1"/>
</dbReference>
<dbReference type="Proteomes" id="UP000325536">
    <property type="component" value="Chromosome"/>
</dbReference>